<dbReference type="EMBL" id="LT907988">
    <property type="protein sequence ID" value="SOE49278.1"/>
    <property type="molecule type" value="Genomic_DNA"/>
</dbReference>
<protein>
    <submittedName>
        <fullName evidence="3">Uncharacterized protein</fullName>
    </submittedName>
</protein>
<dbReference type="RefSeq" id="WP_067760024.1">
    <property type="nucleotide sequence ID" value="NZ_LT907988.1"/>
</dbReference>
<evidence type="ECO:0000313" key="5">
    <source>
        <dbReference type="Proteomes" id="UP000078558"/>
    </source>
</evidence>
<dbReference type="KEGG" id="odi:ODI_R1969"/>
<feature type="transmembrane region" description="Helical" evidence="2">
    <location>
        <begin position="6"/>
        <end position="23"/>
    </location>
</feature>
<evidence type="ECO:0000256" key="1">
    <source>
        <dbReference type="SAM" id="MobiDB-lite"/>
    </source>
</evidence>
<keyword evidence="2" id="KW-0812">Transmembrane</keyword>
<proteinExistence type="predicted"/>
<reference evidence="3 5" key="1">
    <citation type="submission" date="2016-06" db="EMBL/GenBank/DDBJ databases">
        <authorList>
            <person name="Kjaerup R.B."/>
            <person name="Dalgaard T.S."/>
            <person name="Juul-Madsen H.R."/>
        </authorList>
    </citation>
    <scope>NUCLEOTIDE SEQUENCE [LARGE SCALE GENOMIC DNA]</scope>
    <source>
        <strain evidence="3">Orrdi1</strain>
    </source>
</reference>
<dbReference type="AlphaFoldDB" id="A0A1C3K8R6"/>
<keyword evidence="2" id="KW-1133">Transmembrane helix</keyword>
<evidence type="ECO:0000313" key="3">
    <source>
        <dbReference type="EMBL" id="SBT27818.1"/>
    </source>
</evidence>
<name>A0A1C3K8R6_9BURK</name>
<organism evidence="3 5">
    <name type="scientific">Orrella dioscoreae</name>
    <dbReference type="NCBI Taxonomy" id="1851544"/>
    <lineage>
        <taxon>Bacteria</taxon>
        <taxon>Pseudomonadati</taxon>
        <taxon>Pseudomonadota</taxon>
        <taxon>Betaproteobacteria</taxon>
        <taxon>Burkholderiales</taxon>
        <taxon>Alcaligenaceae</taxon>
        <taxon>Orrella</taxon>
    </lineage>
</organism>
<evidence type="ECO:0000256" key="2">
    <source>
        <dbReference type="SAM" id="Phobius"/>
    </source>
</evidence>
<feature type="region of interest" description="Disordered" evidence="1">
    <location>
        <begin position="42"/>
        <end position="62"/>
    </location>
</feature>
<keyword evidence="5" id="KW-1185">Reference proteome</keyword>
<sequence>MDPLTEFAVLAVCWLMLVAYIFTRGRQVAEWLRQRAGGLKPAPVMVSKTPQRPMPARSRSGY</sequence>
<accession>A0A1C3K8R6</accession>
<gene>
    <name evidence="3" type="ORF">ODI_02110</name>
    <name evidence="4" type="ORF">ODI_R1969</name>
</gene>
<keyword evidence="2" id="KW-0472">Membrane</keyword>
<dbReference type="EMBL" id="FLRC01000056">
    <property type="protein sequence ID" value="SBT27818.1"/>
    <property type="molecule type" value="Genomic_DNA"/>
</dbReference>
<evidence type="ECO:0000313" key="4">
    <source>
        <dbReference type="EMBL" id="SOE49278.1"/>
    </source>
</evidence>
<dbReference type="Proteomes" id="UP000078558">
    <property type="component" value="Chromosome I"/>
</dbReference>
<reference evidence="4 5" key="2">
    <citation type="submission" date="2017-08" db="EMBL/GenBank/DDBJ databases">
        <authorList>
            <person name="de Groot N.N."/>
        </authorList>
    </citation>
    <scope>NUCLEOTIDE SEQUENCE [LARGE SCALE GENOMIC DNA]</scope>
    <source>
        <strain evidence="4">Orrdi1</strain>
    </source>
</reference>